<evidence type="ECO:0000259" key="2">
    <source>
        <dbReference type="PROSITE" id="PS50948"/>
    </source>
</evidence>
<dbReference type="Pfam" id="PF07534">
    <property type="entry name" value="TLD"/>
    <property type="match status" value="1"/>
</dbReference>
<evidence type="ECO:0000259" key="3">
    <source>
        <dbReference type="PROSITE" id="PS51886"/>
    </source>
</evidence>
<protein>
    <submittedName>
        <fullName evidence="4">Uncharacterized protein</fullName>
    </submittedName>
</protein>
<proteinExistence type="predicted"/>
<dbReference type="EMBL" id="MU825884">
    <property type="protein sequence ID" value="KAJ7384824.1"/>
    <property type="molecule type" value="Genomic_DNA"/>
</dbReference>
<dbReference type="OrthoDB" id="5987336at2759"/>
<dbReference type="PROSITE" id="PS51886">
    <property type="entry name" value="TLDC"/>
    <property type="match status" value="1"/>
</dbReference>
<dbReference type="Gene3D" id="3.50.4.10">
    <property type="entry name" value="Hepatocyte Growth Factor"/>
    <property type="match status" value="1"/>
</dbReference>
<comment type="caution">
    <text evidence="4">The sequence shown here is derived from an EMBL/GenBank/DDBJ whole genome shotgun (WGS) entry which is preliminary data.</text>
</comment>
<reference evidence="4" key="1">
    <citation type="submission" date="2023-01" db="EMBL/GenBank/DDBJ databases">
        <title>Genome assembly of the deep-sea coral Lophelia pertusa.</title>
        <authorList>
            <person name="Herrera S."/>
            <person name="Cordes E."/>
        </authorList>
    </citation>
    <scope>NUCLEOTIDE SEQUENCE</scope>
    <source>
        <strain evidence="4">USNM1676648</strain>
        <tissue evidence="4">Polyp</tissue>
    </source>
</reference>
<dbReference type="InterPro" id="IPR003609">
    <property type="entry name" value="Pan_app"/>
</dbReference>
<gene>
    <name evidence="4" type="ORF">OS493_019501</name>
</gene>
<feature type="domain" description="TLDc" evidence="3">
    <location>
        <begin position="112"/>
        <end position="184"/>
    </location>
</feature>
<feature type="chain" id="PRO_5040919353" evidence="1">
    <location>
        <begin position="22"/>
        <end position="184"/>
    </location>
</feature>
<organism evidence="4 5">
    <name type="scientific">Desmophyllum pertusum</name>
    <dbReference type="NCBI Taxonomy" id="174260"/>
    <lineage>
        <taxon>Eukaryota</taxon>
        <taxon>Metazoa</taxon>
        <taxon>Cnidaria</taxon>
        <taxon>Anthozoa</taxon>
        <taxon>Hexacorallia</taxon>
        <taxon>Scleractinia</taxon>
        <taxon>Caryophylliina</taxon>
        <taxon>Caryophylliidae</taxon>
        <taxon>Desmophyllum</taxon>
    </lineage>
</organism>
<name>A0A9X0D4S0_9CNID</name>
<evidence type="ECO:0000313" key="5">
    <source>
        <dbReference type="Proteomes" id="UP001163046"/>
    </source>
</evidence>
<keyword evidence="1" id="KW-0732">Signal</keyword>
<sequence length="184" mass="21174">MPLKLWLATVAVLMLPAEVTGRCEDQISIKFKALIGHTFKTWLAGNPYQCHLKCQDDMRCQSFNFVIRNGGCEMNNQTMETRPKDLIDDNERFYMKRWPKGEGLEESNILSEYGNISYINALKSFLGPVTQYGKWVKCYRAITDGWESVTFHDRCNNKGPTVTIIRVGKYIFGGYTGVSWQSEY</sequence>
<dbReference type="AlphaFoldDB" id="A0A9X0D4S0"/>
<dbReference type="SUPFAM" id="SSF57414">
    <property type="entry name" value="Hairpin loop containing domain-like"/>
    <property type="match status" value="1"/>
</dbReference>
<feature type="domain" description="Apple" evidence="2">
    <location>
        <begin position="23"/>
        <end position="98"/>
    </location>
</feature>
<dbReference type="Pfam" id="PF00024">
    <property type="entry name" value="PAN_1"/>
    <property type="match status" value="1"/>
</dbReference>
<evidence type="ECO:0000313" key="4">
    <source>
        <dbReference type="EMBL" id="KAJ7384824.1"/>
    </source>
</evidence>
<dbReference type="Proteomes" id="UP001163046">
    <property type="component" value="Unassembled WGS sequence"/>
</dbReference>
<dbReference type="InterPro" id="IPR006571">
    <property type="entry name" value="TLDc_dom"/>
</dbReference>
<accession>A0A9X0D4S0</accession>
<dbReference type="PROSITE" id="PS50948">
    <property type="entry name" value="PAN"/>
    <property type="match status" value="1"/>
</dbReference>
<evidence type="ECO:0000256" key="1">
    <source>
        <dbReference type="SAM" id="SignalP"/>
    </source>
</evidence>
<keyword evidence="5" id="KW-1185">Reference proteome</keyword>
<feature type="signal peptide" evidence="1">
    <location>
        <begin position="1"/>
        <end position="21"/>
    </location>
</feature>